<protein>
    <recommendedName>
        <fullName evidence="9">C-type lectin domain-containing protein</fullName>
    </recommendedName>
</protein>
<organism evidence="10 11">
    <name type="scientific">Perca fluviatilis</name>
    <name type="common">European perch</name>
    <dbReference type="NCBI Taxonomy" id="8168"/>
    <lineage>
        <taxon>Eukaryota</taxon>
        <taxon>Metazoa</taxon>
        <taxon>Chordata</taxon>
        <taxon>Craniata</taxon>
        <taxon>Vertebrata</taxon>
        <taxon>Euteleostomi</taxon>
        <taxon>Actinopterygii</taxon>
        <taxon>Neopterygii</taxon>
        <taxon>Teleostei</taxon>
        <taxon>Neoteleostei</taxon>
        <taxon>Acanthomorphata</taxon>
        <taxon>Eupercaria</taxon>
        <taxon>Perciformes</taxon>
        <taxon>Percoidei</taxon>
        <taxon>Percidae</taxon>
        <taxon>Percinae</taxon>
        <taxon>Perca</taxon>
    </lineage>
</organism>
<dbReference type="InterPro" id="IPR008979">
    <property type="entry name" value="Galactose-bd-like_sf"/>
</dbReference>
<comment type="caution">
    <text evidence="10">The sequence shown here is derived from an EMBL/GenBank/DDBJ whole genome shotgun (WGS) entry which is preliminary data.</text>
</comment>
<dbReference type="InterPro" id="IPR006585">
    <property type="entry name" value="FTP1"/>
</dbReference>
<comment type="function">
    <text evidence="1">Acts as a defensive agent. Recognizes blood group fucosylated oligosaccharides including A, B, H and Lewis B-type antigens. Does not recognize Lewis A antigen and has low affinity for monovalent haptens.</text>
</comment>
<dbReference type="SUPFAM" id="SSF49785">
    <property type="entry name" value="Galactose-binding domain-like"/>
    <property type="match status" value="1"/>
</dbReference>
<keyword evidence="6" id="KW-0106">Calcium</keyword>
<evidence type="ECO:0000256" key="4">
    <source>
        <dbReference type="ARBA" id="ARBA00022723"/>
    </source>
</evidence>
<evidence type="ECO:0000256" key="6">
    <source>
        <dbReference type="ARBA" id="ARBA00022837"/>
    </source>
</evidence>
<accession>A0A6A5EZQ3</accession>
<keyword evidence="11" id="KW-1185">Reference proteome</keyword>
<evidence type="ECO:0000256" key="1">
    <source>
        <dbReference type="ARBA" id="ARBA00002219"/>
    </source>
</evidence>
<dbReference type="GO" id="GO:0001868">
    <property type="term" value="P:regulation of complement activation, lectin pathway"/>
    <property type="evidence" value="ECO:0007669"/>
    <property type="project" value="UniProtKB-ARBA"/>
</dbReference>
<feature type="domain" description="C-type lectin" evidence="9">
    <location>
        <begin position="167"/>
        <end position="282"/>
    </location>
</feature>
<evidence type="ECO:0000256" key="3">
    <source>
        <dbReference type="ARBA" id="ARBA00011233"/>
    </source>
</evidence>
<keyword evidence="4" id="KW-0479">Metal-binding</keyword>
<dbReference type="OrthoDB" id="441660at2759"/>
<dbReference type="Pfam" id="PF22633">
    <property type="entry name" value="F5_F8_type_C_2"/>
    <property type="match status" value="1"/>
</dbReference>
<dbReference type="Gene3D" id="3.10.100.10">
    <property type="entry name" value="Mannose-Binding Protein A, subunit A"/>
    <property type="match status" value="1"/>
</dbReference>
<evidence type="ECO:0000313" key="11">
    <source>
        <dbReference type="Proteomes" id="UP000465112"/>
    </source>
</evidence>
<evidence type="ECO:0000256" key="8">
    <source>
        <dbReference type="SAM" id="SignalP"/>
    </source>
</evidence>
<dbReference type="SMART" id="SM00607">
    <property type="entry name" value="FTP"/>
    <property type="match status" value="1"/>
</dbReference>
<keyword evidence="7" id="KW-1015">Disulfide bond</keyword>
<evidence type="ECO:0000313" key="10">
    <source>
        <dbReference type="EMBL" id="KAF1387576.1"/>
    </source>
</evidence>
<dbReference type="SMART" id="SM00034">
    <property type="entry name" value="CLECT"/>
    <property type="match status" value="1"/>
</dbReference>
<keyword evidence="8" id="KW-0732">Signal</keyword>
<name>A0A6A5EZQ3_PERFL</name>
<dbReference type="InterPro" id="IPR051941">
    <property type="entry name" value="BG_Antigen-Binding_Lectin"/>
</dbReference>
<evidence type="ECO:0000256" key="7">
    <source>
        <dbReference type="ARBA" id="ARBA00023157"/>
    </source>
</evidence>
<dbReference type="GO" id="GO:0010185">
    <property type="term" value="P:regulation of cellular defense response"/>
    <property type="evidence" value="ECO:0007669"/>
    <property type="project" value="UniProtKB-ARBA"/>
</dbReference>
<dbReference type="PANTHER" id="PTHR45713">
    <property type="entry name" value="FTP DOMAIN-CONTAINING PROTEIN"/>
    <property type="match status" value="1"/>
</dbReference>
<keyword evidence="5" id="KW-0430">Lectin</keyword>
<dbReference type="SUPFAM" id="SSF56436">
    <property type="entry name" value="C-type lectin-like"/>
    <property type="match status" value="1"/>
</dbReference>
<dbReference type="GO" id="GO:0046872">
    <property type="term" value="F:metal ion binding"/>
    <property type="evidence" value="ECO:0007669"/>
    <property type="project" value="UniProtKB-KW"/>
</dbReference>
<feature type="signal peptide" evidence="8">
    <location>
        <begin position="1"/>
        <end position="21"/>
    </location>
</feature>
<comment type="similarity">
    <text evidence="2">Belongs to the fucolectin family.</text>
</comment>
<dbReference type="Gene3D" id="2.60.120.260">
    <property type="entry name" value="Galactose-binding domain-like"/>
    <property type="match status" value="1"/>
</dbReference>
<comment type="subunit">
    <text evidence="3">Homotrimer.</text>
</comment>
<dbReference type="EMBL" id="VHII01000007">
    <property type="protein sequence ID" value="KAF1387576.1"/>
    <property type="molecule type" value="Genomic_DNA"/>
</dbReference>
<proteinExistence type="inferred from homology"/>
<evidence type="ECO:0000256" key="2">
    <source>
        <dbReference type="ARBA" id="ARBA00010147"/>
    </source>
</evidence>
<dbReference type="PANTHER" id="PTHR45713:SF6">
    <property type="entry name" value="F5_8 TYPE C DOMAIN-CONTAINING PROTEIN"/>
    <property type="match status" value="1"/>
</dbReference>
<gene>
    <name evidence="10" type="ORF">PFLUV_G00081300</name>
</gene>
<dbReference type="CDD" id="cd00037">
    <property type="entry name" value="CLECT"/>
    <property type="match status" value="1"/>
</dbReference>
<dbReference type="InterPro" id="IPR016187">
    <property type="entry name" value="CTDL_fold"/>
</dbReference>
<dbReference type="PROSITE" id="PS50041">
    <property type="entry name" value="C_TYPE_LECTIN_2"/>
    <property type="match status" value="1"/>
</dbReference>
<evidence type="ECO:0000259" key="9">
    <source>
        <dbReference type="PROSITE" id="PS50041"/>
    </source>
</evidence>
<feature type="chain" id="PRO_5025536282" description="C-type lectin domain-containing protein" evidence="8">
    <location>
        <begin position="22"/>
        <end position="283"/>
    </location>
</feature>
<dbReference type="AlphaFoldDB" id="A0A6A5EZQ3"/>
<sequence>MLWTLLVVSLIGSAHFKDTRARCQIEDIRCNGTTSQSTDYIDNIDNSHIPYIADRAIDGDLNKCAHTLQLNNSWWRIDLLGVYRISNITIYNIKQENADMSGARIYIGNSRQNNGTANPLRRTIQNFITNDFNYYVFNTTVSGRYITVFLPEVKNLILCEVMIFGIIKESSFELVKEKKTWEDALYYCRDRDMDLASIVDEDTQVWAELEAQKADTPFVWLGLRYTCTLNFWFWVDDQRLEFNRWAPNSKTEDCDMSVAMDRQADHLWYSKLDDKMFNFICAK</sequence>
<dbReference type="InterPro" id="IPR016186">
    <property type="entry name" value="C-type_lectin-like/link_sf"/>
</dbReference>
<reference evidence="10 11" key="1">
    <citation type="submission" date="2019-06" db="EMBL/GenBank/DDBJ databases">
        <title>A chromosome-scale genome assembly of the European perch, Perca fluviatilis.</title>
        <authorList>
            <person name="Roques C."/>
            <person name="Zahm M."/>
            <person name="Cabau C."/>
            <person name="Klopp C."/>
            <person name="Bouchez O."/>
            <person name="Donnadieu C."/>
            <person name="Kuhl H."/>
            <person name="Gislard M."/>
            <person name="Guendouz S."/>
            <person name="Journot L."/>
            <person name="Haffray P."/>
            <person name="Bestin A."/>
            <person name="Morvezen R."/>
            <person name="Feron R."/>
            <person name="Wen M."/>
            <person name="Jouanno E."/>
            <person name="Herpin A."/>
            <person name="Schartl M."/>
            <person name="Postlethwait J."/>
            <person name="Schaerlinger B."/>
            <person name="Chardard D."/>
            <person name="Lecocq T."/>
            <person name="Poncet C."/>
            <person name="Jaffrelo L."/>
            <person name="Lampietro C."/>
            <person name="Guiguen Y."/>
        </authorList>
    </citation>
    <scope>NUCLEOTIDE SEQUENCE [LARGE SCALE GENOMIC DNA]</scope>
    <source>
        <tissue evidence="10">Blood</tissue>
    </source>
</reference>
<dbReference type="InterPro" id="IPR001304">
    <property type="entry name" value="C-type_lectin-like"/>
</dbReference>
<dbReference type="GO" id="GO:0042806">
    <property type="term" value="F:fucose binding"/>
    <property type="evidence" value="ECO:0007669"/>
    <property type="project" value="UniProtKB-ARBA"/>
</dbReference>
<evidence type="ECO:0000256" key="5">
    <source>
        <dbReference type="ARBA" id="ARBA00022734"/>
    </source>
</evidence>
<dbReference type="Proteomes" id="UP000465112">
    <property type="component" value="Chromosome 7"/>
</dbReference>
<dbReference type="Pfam" id="PF00059">
    <property type="entry name" value="Lectin_C"/>
    <property type="match status" value="1"/>
</dbReference>